<dbReference type="HAMAP" id="MF_01916">
    <property type="entry name" value="Cardiolipin_synth_Cls"/>
    <property type="match status" value="1"/>
</dbReference>
<feature type="active site" evidence="12">
    <location>
        <position position="217"/>
    </location>
</feature>
<dbReference type="InterPro" id="IPR022924">
    <property type="entry name" value="Cardiolipin_synthase"/>
</dbReference>
<evidence type="ECO:0000256" key="12">
    <source>
        <dbReference type="HAMAP-Rule" id="MF_01916"/>
    </source>
</evidence>
<comment type="similarity">
    <text evidence="12">Belongs to the phospholipase D family. Cardiolipin synthase subfamily.</text>
</comment>
<feature type="active site" evidence="12">
    <location>
        <position position="224"/>
    </location>
</feature>
<evidence type="ECO:0000256" key="3">
    <source>
        <dbReference type="ARBA" id="ARBA00022516"/>
    </source>
</evidence>
<evidence type="ECO:0000313" key="15">
    <source>
        <dbReference type="EMBL" id="MFC5652847.1"/>
    </source>
</evidence>
<comment type="caution">
    <text evidence="15">The sequence shown here is derived from an EMBL/GenBank/DDBJ whole genome shotgun (WGS) entry which is preliminary data.</text>
</comment>
<dbReference type="InterPro" id="IPR027379">
    <property type="entry name" value="CLS_N"/>
</dbReference>
<evidence type="ECO:0000256" key="9">
    <source>
        <dbReference type="ARBA" id="ARBA00023136"/>
    </source>
</evidence>
<dbReference type="SUPFAM" id="SSF56024">
    <property type="entry name" value="Phospholipase D/nuclease"/>
    <property type="match status" value="2"/>
</dbReference>
<dbReference type="PANTHER" id="PTHR21248:SF20">
    <property type="entry name" value="CARDIOLIPIN SYNTHASE YWIE-RELATED"/>
    <property type="match status" value="1"/>
</dbReference>
<evidence type="ECO:0000256" key="11">
    <source>
        <dbReference type="ARBA" id="ARBA00023264"/>
    </source>
</evidence>
<keyword evidence="9 12" id="KW-0472">Membrane</keyword>
<dbReference type="EC" id="2.7.8.-" evidence="12 13"/>
<evidence type="ECO:0000256" key="13">
    <source>
        <dbReference type="NCBIfam" id="TIGR04265"/>
    </source>
</evidence>
<dbReference type="CDD" id="cd09112">
    <property type="entry name" value="PLDc_CLS_2"/>
    <property type="match status" value="1"/>
</dbReference>
<organism evidence="15 16">
    <name type="scientific">Paenibacillus solisilvae</name>
    <dbReference type="NCBI Taxonomy" id="2486751"/>
    <lineage>
        <taxon>Bacteria</taxon>
        <taxon>Bacillati</taxon>
        <taxon>Bacillota</taxon>
        <taxon>Bacilli</taxon>
        <taxon>Bacillales</taxon>
        <taxon>Paenibacillaceae</taxon>
        <taxon>Paenibacillus</taxon>
    </lineage>
</organism>
<keyword evidence="2 12" id="KW-1003">Cell membrane</keyword>
<dbReference type="Gene3D" id="3.30.870.10">
    <property type="entry name" value="Endonuclease Chain A"/>
    <property type="match status" value="2"/>
</dbReference>
<keyword evidence="3 12" id="KW-0444">Lipid biosynthesis</keyword>
<feature type="transmembrane region" description="Helical" evidence="12">
    <location>
        <begin position="6"/>
        <end position="23"/>
    </location>
</feature>
<evidence type="ECO:0000256" key="10">
    <source>
        <dbReference type="ARBA" id="ARBA00023209"/>
    </source>
</evidence>
<gene>
    <name evidence="15" type="primary">cls</name>
    <name evidence="15" type="ORF">ACFPYJ_27840</name>
</gene>
<dbReference type="InterPro" id="IPR030874">
    <property type="entry name" value="Cardiolipin_synth_Firmi"/>
</dbReference>
<keyword evidence="10 12" id="KW-0594">Phospholipid biosynthesis</keyword>
<accession>A0ABW0W6F0</accession>
<reference evidence="16" key="1">
    <citation type="journal article" date="2019" name="Int. J. Syst. Evol. Microbiol.">
        <title>The Global Catalogue of Microorganisms (GCM) 10K type strain sequencing project: providing services to taxonomists for standard genome sequencing and annotation.</title>
        <authorList>
            <consortium name="The Broad Institute Genomics Platform"/>
            <consortium name="The Broad Institute Genome Sequencing Center for Infectious Disease"/>
            <person name="Wu L."/>
            <person name="Ma J."/>
        </authorList>
    </citation>
    <scope>NUCLEOTIDE SEQUENCE [LARGE SCALE GENOMIC DNA]</scope>
    <source>
        <strain evidence="16">CGMCC 1.3240</strain>
    </source>
</reference>
<keyword evidence="5 12" id="KW-0812">Transmembrane</keyword>
<protein>
    <recommendedName>
        <fullName evidence="12 13">Cardiolipin synthase</fullName>
        <shortName evidence="12">CL synthase</shortName>
        <ecNumber evidence="12 13">2.7.8.-</ecNumber>
    </recommendedName>
</protein>
<dbReference type="Pfam" id="PF13396">
    <property type="entry name" value="PLDc_N"/>
    <property type="match status" value="1"/>
</dbReference>
<evidence type="ECO:0000256" key="7">
    <source>
        <dbReference type="ARBA" id="ARBA00022989"/>
    </source>
</evidence>
<feature type="active site" evidence="12">
    <location>
        <position position="400"/>
    </location>
</feature>
<dbReference type="CDD" id="cd09110">
    <property type="entry name" value="PLDc_CLS_1"/>
    <property type="match status" value="1"/>
</dbReference>
<feature type="active site" evidence="12">
    <location>
        <position position="395"/>
    </location>
</feature>
<comment type="subcellular location">
    <subcellularLocation>
        <location evidence="1 12">Cell membrane</location>
        <topology evidence="1 12">Multi-pass membrane protein</topology>
    </subcellularLocation>
</comment>
<dbReference type="RefSeq" id="WP_379191500.1">
    <property type="nucleotide sequence ID" value="NZ_JBHSOW010000106.1"/>
</dbReference>
<keyword evidence="4 12" id="KW-0808">Transferase</keyword>
<evidence type="ECO:0000256" key="8">
    <source>
        <dbReference type="ARBA" id="ARBA00023098"/>
    </source>
</evidence>
<evidence type="ECO:0000256" key="2">
    <source>
        <dbReference type="ARBA" id="ARBA00022475"/>
    </source>
</evidence>
<keyword evidence="8 12" id="KW-0443">Lipid metabolism</keyword>
<dbReference type="PANTHER" id="PTHR21248">
    <property type="entry name" value="CARDIOLIPIN SYNTHASE"/>
    <property type="match status" value="1"/>
</dbReference>
<dbReference type="Pfam" id="PF13091">
    <property type="entry name" value="PLDc_2"/>
    <property type="match status" value="2"/>
</dbReference>
<evidence type="ECO:0000313" key="16">
    <source>
        <dbReference type="Proteomes" id="UP001596047"/>
    </source>
</evidence>
<evidence type="ECO:0000256" key="6">
    <source>
        <dbReference type="ARBA" id="ARBA00022737"/>
    </source>
</evidence>
<keyword evidence="16" id="KW-1185">Reference proteome</keyword>
<evidence type="ECO:0000256" key="4">
    <source>
        <dbReference type="ARBA" id="ARBA00022679"/>
    </source>
</evidence>
<keyword evidence="11 12" id="KW-1208">Phospholipid metabolism</keyword>
<keyword evidence="7 12" id="KW-1133">Transmembrane helix</keyword>
<feature type="domain" description="PLD phosphodiesterase" evidence="14">
    <location>
        <begin position="388"/>
        <end position="415"/>
    </location>
</feature>
<dbReference type="InterPro" id="IPR025202">
    <property type="entry name" value="PLD-like_dom"/>
</dbReference>
<feature type="active site" evidence="12">
    <location>
        <position position="219"/>
    </location>
</feature>
<dbReference type="Proteomes" id="UP001596047">
    <property type="component" value="Unassembled WGS sequence"/>
</dbReference>
<evidence type="ECO:0000256" key="5">
    <source>
        <dbReference type="ARBA" id="ARBA00022692"/>
    </source>
</evidence>
<evidence type="ECO:0000256" key="1">
    <source>
        <dbReference type="ARBA" id="ARBA00004651"/>
    </source>
</evidence>
<feature type="active site" evidence="12">
    <location>
        <position position="393"/>
    </location>
</feature>
<feature type="domain" description="PLD phosphodiesterase" evidence="14">
    <location>
        <begin position="212"/>
        <end position="239"/>
    </location>
</feature>
<sequence>MVWVLLALIIFIFQIATILILEFRHPSKTVAWLLILFILPIIGFVMYYFLAQEYQRRRTVRKRGVVAEEIRLQALLRCKIVHRPSDMHSVQFEHQERLFRMLQGMSLSPITSCNEAVVLTDGQETFASIFEALEQAENHIHVEYYTIRHDHIGQRFKEVLIRKAKAGLEVRVIYDGVGSLELSSLYLAELAEAGVQTRCFLAPKLAFFDKRMNFRNHRKIIVVDGLVGFVGGINIGDEYLGGNKKLGFWRDTHLRIKGDAVYFLQDVFMQDWYFTSKERLSSLSYLPEHKCEGNEQLQIISSGPNTSADAILECVFAAISVAKSRIYIETPYFIPDQSVLMALRTAALSGVDVKIIIPYVADSKLVLYASLSYVEDMLMAGVRMYRYQKGFVHAKVLIVDDFIASVGTANMDMRSFFSNFEINALLFDESAINKLYEDFSRDLADSLEINMYEFKQRPRWQKASEVVARMLSPLL</sequence>
<comment type="catalytic activity">
    <reaction evidence="12">
        <text>2 a 1,2-diacyl-sn-glycero-3-phospho-(1'-sn-glycerol) = a cardiolipin + glycerol</text>
        <dbReference type="Rhea" id="RHEA:31451"/>
        <dbReference type="ChEBI" id="CHEBI:17754"/>
        <dbReference type="ChEBI" id="CHEBI:62237"/>
        <dbReference type="ChEBI" id="CHEBI:64716"/>
    </reaction>
</comment>
<dbReference type="EMBL" id="JBHSOW010000106">
    <property type="protein sequence ID" value="MFC5652847.1"/>
    <property type="molecule type" value="Genomic_DNA"/>
</dbReference>
<keyword evidence="6" id="KW-0677">Repeat</keyword>
<proteinExistence type="inferred from homology"/>
<feature type="transmembrane region" description="Helical" evidence="12">
    <location>
        <begin position="30"/>
        <end position="50"/>
    </location>
</feature>
<name>A0ABW0W6F0_9BACL</name>
<comment type="function">
    <text evidence="12">Catalyzes the reversible phosphatidyl group transfer from one phosphatidylglycerol molecule to another to form cardiolipin (CL) (diphosphatidylglycerol) and glycerol.</text>
</comment>
<dbReference type="PROSITE" id="PS50035">
    <property type="entry name" value="PLD"/>
    <property type="match status" value="2"/>
</dbReference>
<dbReference type="InterPro" id="IPR001736">
    <property type="entry name" value="PLipase_D/transphosphatidylase"/>
</dbReference>
<dbReference type="SMART" id="SM00155">
    <property type="entry name" value="PLDc"/>
    <property type="match status" value="2"/>
</dbReference>
<dbReference type="NCBIfam" id="TIGR04265">
    <property type="entry name" value="bac_cardiolipin"/>
    <property type="match status" value="1"/>
</dbReference>
<evidence type="ECO:0000259" key="14">
    <source>
        <dbReference type="PROSITE" id="PS50035"/>
    </source>
</evidence>